<evidence type="ECO:0000313" key="7">
    <source>
        <dbReference type="EMBL" id="MBD8527800.1"/>
    </source>
</evidence>
<dbReference type="InterPro" id="IPR030700">
    <property type="entry name" value="N-end_Aminoacyl_Trfase"/>
</dbReference>
<evidence type="ECO:0000313" key="8">
    <source>
        <dbReference type="Proteomes" id="UP000613768"/>
    </source>
</evidence>
<dbReference type="NCBIfam" id="NF002342">
    <property type="entry name" value="PRK01305.1-3"/>
    <property type="match status" value="1"/>
</dbReference>
<evidence type="ECO:0000256" key="3">
    <source>
        <dbReference type="ARBA" id="ARBA00023315"/>
    </source>
</evidence>
<keyword evidence="8" id="KW-1185">Reference proteome</keyword>
<dbReference type="HAMAP" id="MF_00689">
    <property type="entry name" value="Bpt"/>
    <property type="match status" value="1"/>
</dbReference>
<dbReference type="GO" id="GO:0071596">
    <property type="term" value="P:ubiquitin-dependent protein catabolic process via the N-end rule pathway"/>
    <property type="evidence" value="ECO:0007669"/>
    <property type="project" value="InterPro"/>
</dbReference>
<dbReference type="NCBIfam" id="NF002341">
    <property type="entry name" value="PRK01305.1-1"/>
    <property type="match status" value="1"/>
</dbReference>
<keyword evidence="2 4" id="KW-0808">Transferase</keyword>
<feature type="domain" description="N-end rule aminoacyl transferase C-terminal" evidence="6">
    <location>
        <begin position="109"/>
        <end position="230"/>
    </location>
</feature>
<dbReference type="NCBIfam" id="NF002346">
    <property type="entry name" value="PRK01305.2-3"/>
    <property type="match status" value="1"/>
</dbReference>
<accession>A0AAW3ZSG0</accession>
<gene>
    <name evidence="4" type="primary">bpt</name>
    <name evidence="7" type="ORF">IFO71_18795</name>
</gene>
<comment type="catalytic activity">
    <reaction evidence="4">
        <text>N-terminal L-glutamyl-[protein] + L-leucyl-tRNA(Leu) = N-terminal L-leucyl-L-glutamyl-[protein] + tRNA(Leu) + H(+)</text>
        <dbReference type="Rhea" id="RHEA:50412"/>
        <dbReference type="Rhea" id="RHEA-COMP:9613"/>
        <dbReference type="Rhea" id="RHEA-COMP:9622"/>
        <dbReference type="Rhea" id="RHEA-COMP:12664"/>
        <dbReference type="Rhea" id="RHEA-COMP:12668"/>
        <dbReference type="ChEBI" id="CHEBI:15378"/>
        <dbReference type="ChEBI" id="CHEBI:64721"/>
        <dbReference type="ChEBI" id="CHEBI:78442"/>
        <dbReference type="ChEBI" id="CHEBI:78494"/>
        <dbReference type="ChEBI" id="CHEBI:133041"/>
        <dbReference type="EC" id="2.3.2.29"/>
    </reaction>
</comment>
<dbReference type="EC" id="2.3.2.29" evidence="4"/>
<organism evidence="7 8">
    <name type="scientific">Pseudomarimonas arenosa</name>
    <dbReference type="NCBI Taxonomy" id="2774145"/>
    <lineage>
        <taxon>Bacteria</taxon>
        <taxon>Pseudomonadati</taxon>
        <taxon>Pseudomonadota</taxon>
        <taxon>Gammaproteobacteria</taxon>
        <taxon>Lysobacterales</taxon>
        <taxon>Lysobacteraceae</taxon>
        <taxon>Pseudomarimonas</taxon>
    </lineage>
</organism>
<dbReference type="GO" id="GO:0004057">
    <property type="term" value="F:arginyl-tRNA--protein transferase activity"/>
    <property type="evidence" value="ECO:0007669"/>
    <property type="project" value="InterPro"/>
</dbReference>
<dbReference type="SUPFAM" id="SSF55729">
    <property type="entry name" value="Acyl-CoA N-acyltransferases (Nat)"/>
    <property type="match status" value="1"/>
</dbReference>
<dbReference type="InterPro" id="IPR007472">
    <property type="entry name" value="N-end_Aminoacyl_Trfase_C"/>
</dbReference>
<dbReference type="RefSeq" id="WP_192031221.1">
    <property type="nucleotide sequence ID" value="NZ_JACYTR010000065.1"/>
</dbReference>
<dbReference type="Proteomes" id="UP000613768">
    <property type="component" value="Unassembled WGS sequence"/>
</dbReference>
<dbReference type="InterPro" id="IPR016181">
    <property type="entry name" value="Acyl_CoA_acyltransferase"/>
</dbReference>
<dbReference type="Pfam" id="PF04377">
    <property type="entry name" value="ATE_C"/>
    <property type="match status" value="1"/>
</dbReference>
<feature type="domain" description="N-end aminoacyl transferase N-terminal" evidence="5">
    <location>
        <begin position="19"/>
        <end position="89"/>
    </location>
</feature>
<dbReference type="InterPro" id="IPR017138">
    <property type="entry name" value="Asp_Glu_LeuTrfase"/>
</dbReference>
<comment type="subcellular location">
    <subcellularLocation>
        <location evidence="4">Cytoplasm</location>
    </subcellularLocation>
</comment>
<dbReference type="InterPro" id="IPR007471">
    <property type="entry name" value="N-end_Aminoacyl_Trfase_N"/>
</dbReference>
<sequence>MTSAPTRTRSVRLFQTAPHACGYYPDRQAQDLLLDPWETQLGDAYSMAVAAGFRRSGGQVYRPRCENCRACRPMRLPLGEFRPNRSQRRCWQRNADLELIDEVTQPTAEHFALFKRYLGARHRGGGMDQGDSSDFEAFTCSHFSDTRFLELRHQGQLLAVAVTDVLPDALSAVYTCFDPDQSARALGTLAILRQIDWGRAQGKRFLYLGFLIEGHPKMAYKARFRPAEWLQSEGWRPYRPPAE</sequence>
<dbReference type="GO" id="GO:0008914">
    <property type="term" value="F:leucyl-tRNA--protein transferase activity"/>
    <property type="evidence" value="ECO:0007669"/>
    <property type="project" value="UniProtKB-UniRule"/>
</dbReference>
<dbReference type="PANTHER" id="PTHR21367:SF1">
    <property type="entry name" value="ARGINYL-TRNA--PROTEIN TRANSFERASE 1"/>
    <property type="match status" value="1"/>
</dbReference>
<keyword evidence="1 4" id="KW-0963">Cytoplasm</keyword>
<evidence type="ECO:0000259" key="6">
    <source>
        <dbReference type="Pfam" id="PF04377"/>
    </source>
</evidence>
<dbReference type="AlphaFoldDB" id="A0AAW3ZSG0"/>
<dbReference type="EMBL" id="JACYTR010000065">
    <property type="protein sequence ID" value="MBD8527800.1"/>
    <property type="molecule type" value="Genomic_DNA"/>
</dbReference>
<dbReference type="GO" id="GO:0005737">
    <property type="term" value="C:cytoplasm"/>
    <property type="evidence" value="ECO:0007669"/>
    <property type="project" value="UniProtKB-SubCell"/>
</dbReference>
<name>A0AAW3ZSG0_9GAMM</name>
<dbReference type="PANTHER" id="PTHR21367">
    <property type="entry name" value="ARGININE-TRNA-PROTEIN TRANSFERASE 1"/>
    <property type="match status" value="1"/>
</dbReference>
<comment type="catalytic activity">
    <reaction evidence="4">
        <text>N-terminal L-aspartyl-[protein] + L-leucyl-tRNA(Leu) = N-terminal L-leucyl-L-aspartyl-[protein] + tRNA(Leu) + H(+)</text>
        <dbReference type="Rhea" id="RHEA:50420"/>
        <dbReference type="Rhea" id="RHEA-COMP:9613"/>
        <dbReference type="Rhea" id="RHEA-COMP:9622"/>
        <dbReference type="Rhea" id="RHEA-COMP:12669"/>
        <dbReference type="Rhea" id="RHEA-COMP:12674"/>
        <dbReference type="ChEBI" id="CHEBI:15378"/>
        <dbReference type="ChEBI" id="CHEBI:64720"/>
        <dbReference type="ChEBI" id="CHEBI:78442"/>
        <dbReference type="ChEBI" id="CHEBI:78494"/>
        <dbReference type="ChEBI" id="CHEBI:133042"/>
        <dbReference type="EC" id="2.3.2.29"/>
    </reaction>
</comment>
<evidence type="ECO:0000259" key="5">
    <source>
        <dbReference type="Pfam" id="PF04376"/>
    </source>
</evidence>
<reference evidence="7 8" key="1">
    <citation type="submission" date="2020-09" db="EMBL/GenBank/DDBJ databases">
        <title>Pseudoxanthomonas sp. CAU 1598 isolated from sand of Yaerae Beach.</title>
        <authorList>
            <person name="Kim W."/>
        </authorList>
    </citation>
    <scope>NUCLEOTIDE SEQUENCE [LARGE SCALE GENOMIC DNA]</scope>
    <source>
        <strain evidence="7 8">CAU 1598</strain>
    </source>
</reference>
<dbReference type="PIRSF" id="PIRSF037208">
    <property type="entry name" value="ATE_pro_prd"/>
    <property type="match status" value="1"/>
</dbReference>
<evidence type="ECO:0000256" key="4">
    <source>
        <dbReference type="HAMAP-Rule" id="MF_00689"/>
    </source>
</evidence>
<evidence type="ECO:0000256" key="1">
    <source>
        <dbReference type="ARBA" id="ARBA00022490"/>
    </source>
</evidence>
<comment type="similarity">
    <text evidence="4">Belongs to the R-transferase family. Bpt subfamily.</text>
</comment>
<protein>
    <recommendedName>
        <fullName evidence="4">Aspartate/glutamate leucyltransferase</fullName>
        <ecNumber evidence="4">2.3.2.29</ecNumber>
    </recommendedName>
</protein>
<comment type="function">
    <text evidence="4">Functions in the N-end rule pathway of protein degradation where it conjugates Leu from its aminoacyl-tRNA to the N-termini of proteins containing an N-terminal aspartate or glutamate.</text>
</comment>
<proteinExistence type="inferred from homology"/>
<evidence type="ECO:0000256" key="2">
    <source>
        <dbReference type="ARBA" id="ARBA00022679"/>
    </source>
</evidence>
<comment type="caution">
    <text evidence="7">The sequence shown here is derived from an EMBL/GenBank/DDBJ whole genome shotgun (WGS) entry which is preliminary data.</text>
</comment>
<dbReference type="Pfam" id="PF04376">
    <property type="entry name" value="ATE_N"/>
    <property type="match status" value="1"/>
</dbReference>
<keyword evidence="3 4" id="KW-0012">Acyltransferase</keyword>